<keyword evidence="2" id="KW-0645">Protease</keyword>
<reference evidence="5 6" key="1">
    <citation type="journal article" date="2016" name="Nat. Commun.">
        <title>Thousands of microbial genomes shed light on interconnected biogeochemical processes in an aquifer system.</title>
        <authorList>
            <person name="Anantharaman K."/>
            <person name="Brown C.T."/>
            <person name="Hug L.A."/>
            <person name="Sharon I."/>
            <person name="Castelle C.J."/>
            <person name="Probst A.J."/>
            <person name="Thomas B.C."/>
            <person name="Singh A."/>
            <person name="Wilkins M.J."/>
            <person name="Karaoz U."/>
            <person name="Brodie E.L."/>
            <person name="Williams K.H."/>
            <person name="Hubbard S.S."/>
            <person name="Banfield J.F."/>
        </authorList>
    </citation>
    <scope>NUCLEOTIDE SEQUENCE [LARGE SCALE GENOMIC DNA]</scope>
</reference>
<dbReference type="AlphaFoldDB" id="A0A1F8EC04"/>
<evidence type="ECO:0000256" key="3">
    <source>
        <dbReference type="ARBA" id="ARBA00022801"/>
    </source>
</evidence>
<dbReference type="SMART" id="SM00228">
    <property type="entry name" value="PDZ"/>
    <property type="match status" value="1"/>
</dbReference>
<comment type="similarity">
    <text evidence="1">Belongs to the peptidase S1C family.</text>
</comment>
<evidence type="ECO:0000256" key="2">
    <source>
        <dbReference type="ARBA" id="ARBA00022670"/>
    </source>
</evidence>
<dbReference type="PANTHER" id="PTHR22939">
    <property type="entry name" value="SERINE PROTEASE FAMILY S1C HTRA-RELATED"/>
    <property type="match status" value="1"/>
</dbReference>
<dbReference type="InterPro" id="IPR036034">
    <property type="entry name" value="PDZ_sf"/>
</dbReference>
<dbReference type="Pfam" id="PF13180">
    <property type="entry name" value="PDZ_2"/>
    <property type="match status" value="1"/>
</dbReference>
<organism evidence="5 6">
    <name type="scientific">Candidatus Yanofskybacteria bacterium RIFCSPHIGHO2_01_FULL_41_21</name>
    <dbReference type="NCBI Taxonomy" id="1802660"/>
    <lineage>
        <taxon>Bacteria</taxon>
        <taxon>Candidatus Yanofskyibacteriota</taxon>
    </lineage>
</organism>
<dbReference type="EMBL" id="MGJA01000010">
    <property type="protein sequence ID" value="OGM97648.1"/>
    <property type="molecule type" value="Genomic_DNA"/>
</dbReference>
<protein>
    <recommendedName>
        <fullName evidence="4">PDZ domain-containing protein</fullName>
    </recommendedName>
</protein>
<dbReference type="InterPro" id="IPR001478">
    <property type="entry name" value="PDZ"/>
</dbReference>
<proteinExistence type="inferred from homology"/>
<accession>A0A1F8EC04</accession>
<dbReference type="PRINTS" id="PR00834">
    <property type="entry name" value="PROTEASES2C"/>
</dbReference>
<dbReference type="Pfam" id="PF13365">
    <property type="entry name" value="Trypsin_2"/>
    <property type="match status" value="1"/>
</dbReference>
<dbReference type="GO" id="GO:0004252">
    <property type="term" value="F:serine-type endopeptidase activity"/>
    <property type="evidence" value="ECO:0007669"/>
    <property type="project" value="InterPro"/>
</dbReference>
<dbReference type="InterPro" id="IPR001940">
    <property type="entry name" value="Peptidase_S1C"/>
</dbReference>
<name>A0A1F8EC04_9BACT</name>
<evidence type="ECO:0000313" key="5">
    <source>
        <dbReference type="EMBL" id="OGM97648.1"/>
    </source>
</evidence>
<gene>
    <name evidence="5" type="ORF">A2735_03520</name>
</gene>
<sequence length="353" mass="37867">MNSEQYDALPIEAVKKVYPGVVSIVISKYMPTIQGNMPLPLMPFPNPFGLGQTPTEGTPPTSGEKVKVGGGSGFVVQSDGLILTNKHVVFDTDADYTVVTNDGKEYIGKVIARDPISDIAVVKIEATDLPVIKLGDSTKLELGQTVIAIGNALGMFRNSVSKGIISGMSRSISAALGTDGEMEHLRGVLQTDVAINQGNSGGPLINLDGEAVGINTAIIFGAQNIGFAIPINWAKQDLDDIQKHGRIIKPFLGLLCLPLNKKFQNQYHLARDKGALVVRDHRPNSVAVVPGSPADRAGIKENDIITHVNGEEIPEDTDLIELLKKLKVGDEIELTLLRAGQELKAKTILEERK</sequence>
<feature type="domain" description="PDZ" evidence="4">
    <location>
        <begin position="250"/>
        <end position="340"/>
    </location>
</feature>
<evidence type="ECO:0000259" key="4">
    <source>
        <dbReference type="SMART" id="SM00228"/>
    </source>
</evidence>
<dbReference type="STRING" id="1802660.A2735_03520"/>
<dbReference type="InterPro" id="IPR009003">
    <property type="entry name" value="Peptidase_S1_PA"/>
</dbReference>
<dbReference type="Proteomes" id="UP000178520">
    <property type="component" value="Unassembled WGS sequence"/>
</dbReference>
<dbReference type="Gene3D" id="2.30.42.10">
    <property type="match status" value="1"/>
</dbReference>
<keyword evidence="3" id="KW-0378">Hydrolase</keyword>
<evidence type="ECO:0000256" key="1">
    <source>
        <dbReference type="ARBA" id="ARBA00010541"/>
    </source>
</evidence>
<dbReference type="Gene3D" id="2.40.10.120">
    <property type="match status" value="1"/>
</dbReference>
<comment type="caution">
    <text evidence="5">The sequence shown here is derived from an EMBL/GenBank/DDBJ whole genome shotgun (WGS) entry which is preliminary data.</text>
</comment>
<evidence type="ECO:0000313" key="6">
    <source>
        <dbReference type="Proteomes" id="UP000178520"/>
    </source>
</evidence>
<dbReference type="PANTHER" id="PTHR22939:SF129">
    <property type="entry name" value="SERINE PROTEASE HTRA2, MITOCHONDRIAL"/>
    <property type="match status" value="1"/>
</dbReference>
<dbReference type="SUPFAM" id="SSF50494">
    <property type="entry name" value="Trypsin-like serine proteases"/>
    <property type="match status" value="1"/>
</dbReference>
<dbReference type="SUPFAM" id="SSF50156">
    <property type="entry name" value="PDZ domain-like"/>
    <property type="match status" value="1"/>
</dbReference>
<dbReference type="CDD" id="cd06779">
    <property type="entry name" value="cpPDZ_Deg_HtrA-like"/>
    <property type="match status" value="1"/>
</dbReference>
<dbReference type="GO" id="GO:0006508">
    <property type="term" value="P:proteolysis"/>
    <property type="evidence" value="ECO:0007669"/>
    <property type="project" value="UniProtKB-KW"/>
</dbReference>